<feature type="compositionally biased region" description="Pro residues" evidence="1">
    <location>
        <begin position="245"/>
        <end position="255"/>
    </location>
</feature>
<evidence type="ECO:0000256" key="1">
    <source>
        <dbReference type="SAM" id="MobiDB-lite"/>
    </source>
</evidence>
<reference evidence="2" key="1">
    <citation type="submission" date="2022-08" db="EMBL/GenBank/DDBJ databases">
        <authorList>
            <consortium name="DOE Joint Genome Institute"/>
            <person name="Min B."/>
            <person name="Riley R."/>
            <person name="Sierra-Patev S."/>
            <person name="Naranjo-Ortiz M."/>
            <person name="Looney B."/>
            <person name="Konkel Z."/>
            <person name="Slot J.C."/>
            <person name="Sakamoto Y."/>
            <person name="Steenwyk J.L."/>
            <person name="Rokas A."/>
            <person name="Carro J."/>
            <person name="Camarero S."/>
            <person name="Ferreira P."/>
            <person name="Molpeceres G."/>
            <person name="Ruiz-Duenas F.J."/>
            <person name="Serrano A."/>
            <person name="Henrissat B."/>
            <person name="Drula E."/>
            <person name="Hughes K.W."/>
            <person name="Mata J.L."/>
            <person name="Ishikawa N.K."/>
            <person name="Vargas-Isla R."/>
            <person name="Ushijima S."/>
            <person name="Smith C.A."/>
            <person name="Ahrendt S."/>
            <person name="Andreopoulos W."/>
            <person name="He G."/>
            <person name="Labutti K."/>
            <person name="Lipzen A."/>
            <person name="Ng V."/>
            <person name="Sandor L."/>
            <person name="Barry K."/>
            <person name="Martinez A.T."/>
            <person name="Xiao Y."/>
            <person name="Gibbons J.G."/>
            <person name="Terashima K."/>
            <person name="Hibbett D.S."/>
            <person name="Grigoriev I.V."/>
        </authorList>
    </citation>
    <scope>NUCLEOTIDE SEQUENCE</scope>
    <source>
        <strain evidence="2">Sp2 HRB7682 ss15</strain>
    </source>
</reference>
<dbReference type="AlphaFoldDB" id="A0A9W9DZ83"/>
<protein>
    <submittedName>
        <fullName evidence="2">Uncharacterized protein</fullName>
    </submittedName>
</protein>
<comment type="caution">
    <text evidence="2">The sequence shown here is derived from an EMBL/GenBank/DDBJ whole genome shotgun (WGS) entry which is preliminary data.</text>
</comment>
<sequence>MPEESFANFFIRFNEYTPLTGFDDEALVTYLKKGVAPWLPLQVVTGREEPQSYDEWTQVFTKLDGAGGSKIGPTGKKDDKGLPQLGAKRKTTITKVEGKRKTAATVGTGENGPKRSFGQELPIPGGNGLPKKEWRSGEDEDRSSACIVDERSTGQRTVLTQNHRNDLWRNREAQRELPKPIQLEEKLPNAYPLGELPFPKPPRAPQLLRKLWDLDVGNVEAAPHIELRIASPLPPPTLEDDHPQTSPPGTYPPWHIPSRELTPSRPSCINYLLDPILTF</sequence>
<proteinExistence type="predicted"/>
<reference evidence="2" key="2">
    <citation type="journal article" date="2023" name="Proc. Natl. Acad. Sci. U.S.A.">
        <title>A global phylogenomic analysis of the shiitake genus Lentinula.</title>
        <authorList>
            <person name="Sierra-Patev S."/>
            <person name="Min B."/>
            <person name="Naranjo-Ortiz M."/>
            <person name="Looney B."/>
            <person name="Konkel Z."/>
            <person name="Slot J.C."/>
            <person name="Sakamoto Y."/>
            <person name="Steenwyk J.L."/>
            <person name="Rokas A."/>
            <person name="Carro J."/>
            <person name="Camarero S."/>
            <person name="Ferreira P."/>
            <person name="Molpeceres G."/>
            <person name="Ruiz-Duenas F.J."/>
            <person name="Serrano A."/>
            <person name="Henrissat B."/>
            <person name="Drula E."/>
            <person name="Hughes K.W."/>
            <person name="Mata J.L."/>
            <person name="Ishikawa N.K."/>
            <person name="Vargas-Isla R."/>
            <person name="Ushijima S."/>
            <person name="Smith C.A."/>
            <person name="Donoghue J."/>
            <person name="Ahrendt S."/>
            <person name="Andreopoulos W."/>
            <person name="He G."/>
            <person name="LaButti K."/>
            <person name="Lipzen A."/>
            <person name="Ng V."/>
            <person name="Riley R."/>
            <person name="Sandor L."/>
            <person name="Barry K."/>
            <person name="Martinez A.T."/>
            <person name="Xiao Y."/>
            <person name="Gibbons J.G."/>
            <person name="Terashima K."/>
            <person name="Grigoriev I.V."/>
            <person name="Hibbett D."/>
        </authorList>
    </citation>
    <scope>NUCLEOTIDE SEQUENCE</scope>
    <source>
        <strain evidence="2">Sp2 HRB7682 ss15</strain>
    </source>
</reference>
<evidence type="ECO:0000313" key="2">
    <source>
        <dbReference type="EMBL" id="KAJ4492085.1"/>
    </source>
</evidence>
<organism evidence="2 3">
    <name type="scientific">Lentinula lateritia</name>
    <dbReference type="NCBI Taxonomy" id="40482"/>
    <lineage>
        <taxon>Eukaryota</taxon>
        <taxon>Fungi</taxon>
        <taxon>Dikarya</taxon>
        <taxon>Basidiomycota</taxon>
        <taxon>Agaricomycotina</taxon>
        <taxon>Agaricomycetes</taxon>
        <taxon>Agaricomycetidae</taxon>
        <taxon>Agaricales</taxon>
        <taxon>Marasmiineae</taxon>
        <taxon>Omphalotaceae</taxon>
        <taxon>Lentinula</taxon>
    </lineage>
</organism>
<gene>
    <name evidence="2" type="ORF">C8J55DRAFT_556477</name>
</gene>
<dbReference type="EMBL" id="JANVFS010000005">
    <property type="protein sequence ID" value="KAJ4492085.1"/>
    <property type="molecule type" value="Genomic_DNA"/>
</dbReference>
<feature type="region of interest" description="Disordered" evidence="1">
    <location>
        <begin position="65"/>
        <end position="144"/>
    </location>
</feature>
<name>A0A9W9DZ83_9AGAR</name>
<dbReference type="Proteomes" id="UP001150238">
    <property type="component" value="Unassembled WGS sequence"/>
</dbReference>
<feature type="region of interest" description="Disordered" evidence="1">
    <location>
        <begin position="230"/>
        <end position="259"/>
    </location>
</feature>
<accession>A0A9W9DZ83</accession>
<evidence type="ECO:0000313" key="3">
    <source>
        <dbReference type="Proteomes" id="UP001150238"/>
    </source>
</evidence>